<protein>
    <submittedName>
        <fullName evidence="3">Uncharacterized protein</fullName>
    </submittedName>
</protein>
<keyword evidence="2" id="KW-0472">Membrane</keyword>
<feature type="transmembrane region" description="Helical" evidence="2">
    <location>
        <begin position="120"/>
        <end position="143"/>
    </location>
</feature>
<accession>A0A812I2B3</accession>
<evidence type="ECO:0000256" key="1">
    <source>
        <dbReference type="SAM" id="MobiDB-lite"/>
    </source>
</evidence>
<feature type="compositionally biased region" description="Polar residues" evidence="1">
    <location>
        <begin position="183"/>
        <end position="193"/>
    </location>
</feature>
<evidence type="ECO:0000313" key="3">
    <source>
        <dbReference type="EMBL" id="CAE6969757.1"/>
    </source>
</evidence>
<name>A0A812I2B3_9DINO</name>
<evidence type="ECO:0000256" key="2">
    <source>
        <dbReference type="SAM" id="Phobius"/>
    </source>
</evidence>
<dbReference type="EMBL" id="CAJNDS010000141">
    <property type="protein sequence ID" value="CAE6969757.1"/>
    <property type="molecule type" value="Genomic_DNA"/>
</dbReference>
<feature type="region of interest" description="Disordered" evidence="1">
    <location>
        <begin position="162"/>
        <end position="203"/>
    </location>
</feature>
<reference evidence="3" key="1">
    <citation type="submission" date="2021-02" db="EMBL/GenBank/DDBJ databases">
        <authorList>
            <person name="Dougan E. K."/>
            <person name="Rhodes N."/>
            <person name="Thang M."/>
            <person name="Chan C."/>
        </authorList>
    </citation>
    <scope>NUCLEOTIDE SEQUENCE</scope>
</reference>
<gene>
    <name evidence="3" type="ORF">SNAT2548_LOCUS2428</name>
</gene>
<organism evidence="3 4">
    <name type="scientific">Symbiodinium natans</name>
    <dbReference type="NCBI Taxonomy" id="878477"/>
    <lineage>
        <taxon>Eukaryota</taxon>
        <taxon>Sar</taxon>
        <taxon>Alveolata</taxon>
        <taxon>Dinophyceae</taxon>
        <taxon>Suessiales</taxon>
        <taxon>Symbiodiniaceae</taxon>
        <taxon>Symbiodinium</taxon>
    </lineage>
</organism>
<keyword evidence="2" id="KW-1133">Transmembrane helix</keyword>
<dbReference type="OrthoDB" id="407775at2759"/>
<proteinExistence type="predicted"/>
<dbReference type="AlphaFoldDB" id="A0A812I2B3"/>
<evidence type="ECO:0000313" key="4">
    <source>
        <dbReference type="Proteomes" id="UP000604046"/>
    </source>
</evidence>
<comment type="caution">
    <text evidence="3">The sequence shown here is derived from an EMBL/GenBank/DDBJ whole genome shotgun (WGS) entry which is preliminary data.</text>
</comment>
<dbReference type="Proteomes" id="UP000604046">
    <property type="component" value="Unassembled WGS sequence"/>
</dbReference>
<keyword evidence="2" id="KW-0812">Transmembrane</keyword>
<sequence>MPEPPLSFSICHDSQPGGILFGWNGVRWLRLESQAHHSVLILKFSKRQHGMDSGFTSSHQVIFRTALQSKWFNGAHNHSEYCQGLWKRFRPSSGSESAFVVSIEDPLVETTTKKGVLPQVIALVGNLGGYLSLSGVLFTLVWVRRYPRSEVTKTFEARTLFGHSEDGEPAGTGTDEIPRASGNRDSTNMTMTPIVTLGAKASE</sequence>
<keyword evidence="4" id="KW-1185">Reference proteome</keyword>